<evidence type="ECO:0000313" key="2">
    <source>
        <dbReference type="Proteomes" id="UP001149074"/>
    </source>
</evidence>
<dbReference type="EMBL" id="JAPQKI010000010">
    <property type="protein sequence ID" value="KAJ5085600.1"/>
    <property type="molecule type" value="Genomic_DNA"/>
</dbReference>
<dbReference type="AlphaFoldDB" id="A0A9W9EPP9"/>
<keyword evidence="2" id="KW-1185">Reference proteome</keyword>
<organism evidence="1 2">
    <name type="scientific">Penicillium argentinense</name>
    <dbReference type="NCBI Taxonomy" id="1131581"/>
    <lineage>
        <taxon>Eukaryota</taxon>
        <taxon>Fungi</taxon>
        <taxon>Dikarya</taxon>
        <taxon>Ascomycota</taxon>
        <taxon>Pezizomycotina</taxon>
        <taxon>Eurotiomycetes</taxon>
        <taxon>Eurotiomycetidae</taxon>
        <taxon>Eurotiales</taxon>
        <taxon>Aspergillaceae</taxon>
        <taxon>Penicillium</taxon>
    </lineage>
</organism>
<dbReference type="OrthoDB" id="5400577at2759"/>
<reference evidence="1" key="1">
    <citation type="submission" date="2022-11" db="EMBL/GenBank/DDBJ databases">
        <authorList>
            <person name="Petersen C."/>
        </authorList>
    </citation>
    <scope>NUCLEOTIDE SEQUENCE</scope>
    <source>
        <strain evidence="1">IBT 30761</strain>
    </source>
</reference>
<comment type="caution">
    <text evidence="1">The sequence shown here is derived from an EMBL/GenBank/DDBJ whole genome shotgun (WGS) entry which is preliminary data.</text>
</comment>
<dbReference type="RefSeq" id="XP_056470278.1">
    <property type="nucleotide sequence ID" value="XM_056622862.1"/>
</dbReference>
<proteinExistence type="predicted"/>
<sequence>MYPGELPAEIKANILQTPKLVAISCRIEKTLLWLRIACLKEHQNRKVRERQDQRILNRGKEGPVISDNDVSTRPQSLIMPEIVKISTLISSERELSCTI</sequence>
<dbReference type="GeneID" id="81361841"/>
<name>A0A9W9EPP9_9EURO</name>
<protein>
    <submittedName>
        <fullName evidence="1">Uncharacterized protein</fullName>
    </submittedName>
</protein>
<accession>A0A9W9EPP9</accession>
<evidence type="ECO:0000313" key="1">
    <source>
        <dbReference type="EMBL" id="KAJ5085600.1"/>
    </source>
</evidence>
<reference evidence="1" key="2">
    <citation type="journal article" date="2023" name="IMA Fungus">
        <title>Comparative genomic study of the Penicillium genus elucidates a diverse pangenome and 15 lateral gene transfer events.</title>
        <authorList>
            <person name="Petersen C."/>
            <person name="Sorensen T."/>
            <person name="Nielsen M.R."/>
            <person name="Sondergaard T.E."/>
            <person name="Sorensen J.L."/>
            <person name="Fitzpatrick D.A."/>
            <person name="Frisvad J.C."/>
            <person name="Nielsen K.L."/>
        </authorList>
    </citation>
    <scope>NUCLEOTIDE SEQUENCE</scope>
    <source>
        <strain evidence="1">IBT 30761</strain>
    </source>
</reference>
<dbReference type="Proteomes" id="UP001149074">
    <property type="component" value="Unassembled WGS sequence"/>
</dbReference>
<gene>
    <name evidence="1" type="ORF">N7532_010371</name>
</gene>